<dbReference type="Gene3D" id="1.10.1670.40">
    <property type="match status" value="1"/>
</dbReference>
<dbReference type="SUPFAM" id="SSF48150">
    <property type="entry name" value="DNA-glycosylase"/>
    <property type="match status" value="1"/>
</dbReference>
<evidence type="ECO:0000313" key="6">
    <source>
        <dbReference type="EMBL" id="KAF2161682.1"/>
    </source>
</evidence>
<evidence type="ECO:0000313" key="7">
    <source>
        <dbReference type="Proteomes" id="UP000799537"/>
    </source>
</evidence>
<evidence type="ECO:0000256" key="2">
    <source>
        <dbReference type="ARBA" id="ARBA00022763"/>
    </source>
</evidence>
<name>A0A6A6C717_ZASCE</name>
<dbReference type="PANTHER" id="PTHR43003">
    <property type="entry name" value="DNA-3-METHYLADENINE GLYCOSYLASE"/>
    <property type="match status" value="1"/>
</dbReference>
<dbReference type="GO" id="GO:0043916">
    <property type="term" value="F:DNA-7-methylguanine glycosylase activity"/>
    <property type="evidence" value="ECO:0007669"/>
    <property type="project" value="TreeGrafter"/>
</dbReference>
<dbReference type="AlphaFoldDB" id="A0A6A6C717"/>
<dbReference type="RefSeq" id="XP_033662571.1">
    <property type="nucleotide sequence ID" value="XM_033814084.1"/>
</dbReference>
<gene>
    <name evidence="6" type="ORF">M409DRAFT_59061</name>
</gene>
<dbReference type="InterPro" id="IPR051912">
    <property type="entry name" value="Alkylbase_DNA_Glycosylase/TA"/>
</dbReference>
<dbReference type="GO" id="GO:0005634">
    <property type="term" value="C:nucleus"/>
    <property type="evidence" value="ECO:0007669"/>
    <property type="project" value="TreeGrafter"/>
</dbReference>
<dbReference type="CDD" id="cd00056">
    <property type="entry name" value="ENDO3c"/>
    <property type="match status" value="1"/>
</dbReference>
<dbReference type="SMART" id="SM00478">
    <property type="entry name" value="ENDO3c"/>
    <property type="match status" value="1"/>
</dbReference>
<dbReference type="PANTHER" id="PTHR43003:SF5">
    <property type="entry name" value="DNA-3-METHYLADENINE GLYCOSYLASE"/>
    <property type="match status" value="1"/>
</dbReference>
<dbReference type="InterPro" id="IPR011257">
    <property type="entry name" value="DNA_glycosylase"/>
</dbReference>
<dbReference type="Pfam" id="PF00730">
    <property type="entry name" value="HhH-GPD"/>
    <property type="match status" value="1"/>
</dbReference>
<keyword evidence="2" id="KW-0227">DNA damage</keyword>
<proteinExistence type="inferred from homology"/>
<evidence type="ECO:0000256" key="1">
    <source>
        <dbReference type="ARBA" id="ARBA00010817"/>
    </source>
</evidence>
<evidence type="ECO:0000259" key="5">
    <source>
        <dbReference type="SMART" id="SM00478"/>
    </source>
</evidence>
<dbReference type="GO" id="GO:0008725">
    <property type="term" value="F:DNA-3-methyladenine glycosylase activity"/>
    <property type="evidence" value="ECO:0007669"/>
    <property type="project" value="TreeGrafter"/>
</dbReference>
<comment type="similarity">
    <text evidence="1">Belongs to the alkylbase DNA glycosidase AlkA family.</text>
</comment>
<dbReference type="GO" id="GO:0006285">
    <property type="term" value="P:base-excision repair, AP site formation"/>
    <property type="evidence" value="ECO:0007669"/>
    <property type="project" value="TreeGrafter"/>
</dbReference>
<dbReference type="Proteomes" id="UP000799537">
    <property type="component" value="Unassembled WGS sequence"/>
</dbReference>
<dbReference type="GO" id="GO:0032993">
    <property type="term" value="C:protein-DNA complex"/>
    <property type="evidence" value="ECO:0007669"/>
    <property type="project" value="TreeGrafter"/>
</dbReference>
<evidence type="ECO:0000256" key="3">
    <source>
        <dbReference type="ARBA" id="ARBA00023204"/>
    </source>
</evidence>
<sequence>MSLRRSARVQSKPTPEKEAPNGSIAEKAAPTKKRGRKTKASEDIASTTISQNGEPSQAELDSQNMPPPPATPLNKRRKLAKKDSTSKPPPFTPTPSAIGLMTSTSNLGQNYSTGDIDDASPPPNRPAEPHHTNATLITPGGTPLEPYSNFEEASPSKKPPTTTTSKTLLDEACAHLVKADPALKSVVEKHHCRIFSPEGLAEKIDPFRSLVSGILAQQVSGAAAKSIKNKFIALFPAEDCPTGFPPPTLVAKTDLSVLRTAGLSQRKAEYVQGLAQKFSSGELTVAQLLTGTDEEVFSSLIAVRGLGAWSVEMFMCFGLKRMDVFSTGDLGVQRGMAAYKGRDVKKLKNSGKGGKWKYMSEKEMVEVAENFRPYRSLFMWYMWRIEDVDTQAVEDN</sequence>
<keyword evidence="7" id="KW-1185">Reference proteome</keyword>
<protein>
    <recommendedName>
        <fullName evidence="5">HhH-GPD domain-containing protein</fullName>
    </recommendedName>
</protein>
<feature type="domain" description="HhH-GPD" evidence="5">
    <location>
        <begin position="215"/>
        <end position="387"/>
    </location>
</feature>
<feature type="region of interest" description="Disordered" evidence="4">
    <location>
        <begin position="1"/>
        <end position="164"/>
    </location>
</feature>
<evidence type="ECO:0000256" key="4">
    <source>
        <dbReference type="SAM" id="MobiDB-lite"/>
    </source>
</evidence>
<dbReference type="GeneID" id="54567356"/>
<dbReference type="InterPro" id="IPR003265">
    <property type="entry name" value="HhH-GPD_domain"/>
</dbReference>
<dbReference type="EMBL" id="ML993618">
    <property type="protein sequence ID" value="KAF2161682.1"/>
    <property type="molecule type" value="Genomic_DNA"/>
</dbReference>
<accession>A0A6A6C717</accession>
<organism evidence="6 7">
    <name type="scientific">Zasmidium cellare ATCC 36951</name>
    <dbReference type="NCBI Taxonomy" id="1080233"/>
    <lineage>
        <taxon>Eukaryota</taxon>
        <taxon>Fungi</taxon>
        <taxon>Dikarya</taxon>
        <taxon>Ascomycota</taxon>
        <taxon>Pezizomycotina</taxon>
        <taxon>Dothideomycetes</taxon>
        <taxon>Dothideomycetidae</taxon>
        <taxon>Mycosphaerellales</taxon>
        <taxon>Mycosphaerellaceae</taxon>
        <taxon>Zasmidium</taxon>
    </lineage>
</organism>
<reference evidence="6" key="1">
    <citation type="journal article" date="2020" name="Stud. Mycol.">
        <title>101 Dothideomycetes genomes: a test case for predicting lifestyles and emergence of pathogens.</title>
        <authorList>
            <person name="Haridas S."/>
            <person name="Albert R."/>
            <person name="Binder M."/>
            <person name="Bloem J."/>
            <person name="Labutti K."/>
            <person name="Salamov A."/>
            <person name="Andreopoulos B."/>
            <person name="Baker S."/>
            <person name="Barry K."/>
            <person name="Bills G."/>
            <person name="Bluhm B."/>
            <person name="Cannon C."/>
            <person name="Castanera R."/>
            <person name="Culley D."/>
            <person name="Daum C."/>
            <person name="Ezra D."/>
            <person name="Gonzalez J."/>
            <person name="Henrissat B."/>
            <person name="Kuo A."/>
            <person name="Liang C."/>
            <person name="Lipzen A."/>
            <person name="Lutzoni F."/>
            <person name="Magnuson J."/>
            <person name="Mondo S."/>
            <person name="Nolan M."/>
            <person name="Ohm R."/>
            <person name="Pangilinan J."/>
            <person name="Park H.-J."/>
            <person name="Ramirez L."/>
            <person name="Alfaro M."/>
            <person name="Sun H."/>
            <person name="Tritt A."/>
            <person name="Yoshinaga Y."/>
            <person name="Zwiers L.-H."/>
            <person name="Turgeon B."/>
            <person name="Goodwin S."/>
            <person name="Spatafora J."/>
            <person name="Crous P."/>
            <person name="Grigoriev I."/>
        </authorList>
    </citation>
    <scope>NUCLEOTIDE SEQUENCE</scope>
    <source>
        <strain evidence="6">ATCC 36951</strain>
    </source>
</reference>
<feature type="compositionally biased region" description="Polar residues" evidence="4">
    <location>
        <begin position="44"/>
        <end position="64"/>
    </location>
</feature>
<dbReference type="Gene3D" id="1.10.340.30">
    <property type="entry name" value="Hypothetical protein, domain 2"/>
    <property type="match status" value="1"/>
</dbReference>
<dbReference type="OrthoDB" id="415889at2759"/>
<dbReference type="GO" id="GO:0032131">
    <property type="term" value="F:alkylated DNA binding"/>
    <property type="evidence" value="ECO:0007669"/>
    <property type="project" value="TreeGrafter"/>
</dbReference>
<keyword evidence="3" id="KW-0234">DNA repair</keyword>
<dbReference type="GO" id="GO:0006307">
    <property type="term" value="P:DNA alkylation repair"/>
    <property type="evidence" value="ECO:0007669"/>
    <property type="project" value="TreeGrafter"/>
</dbReference>
<feature type="compositionally biased region" description="Polar residues" evidence="4">
    <location>
        <begin position="101"/>
        <end position="113"/>
    </location>
</feature>
<dbReference type="FunFam" id="1.10.340.30:FF:000004">
    <property type="entry name" value="DNA-3-methyladenine glycosylase II"/>
    <property type="match status" value="1"/>
</dbReference>